<dbReference type="PANTHER" id="PTHR21621:SF0">
    <property type="entry name" value="BETA-CITRYLGLUTAMATE SYNTHASE B-RELATED"/>
    <property type="match status" value="1"/>
</dbReference>
<gene>
    <name evidence="3" type="ORF">SAMN04488125_10450</name>
</gene>
<proteinExistence type="predicted"/>
<reference evidence="4" key="1">
    <citation type="submission" date="2016-10" db="EMBL/GenBank/DDBJ databases">
        <authorList>
            <person name="Varghese N."/>
            <person name="Submissions S."/>
        </authorList>
    </citation>
    <scope>NUCLEOTIDE SEQUENCE [LARGE SCALE GENOMIC DNA]</scope>
    <source>
        <strain evidence="4">CGMCC 1.6474</strain>
    </source>
</reference>
<dbReference type="Proteomes" id="UP000198804">
    <property type="component" value="Unassembled WGS sequence"/>
</dbReference>
<keyword evidence="1" id="KW-0547">Nucleotide-binding</keyword>
<dbReference type="PANTHER" id="PTHR21621">
    <property type="entry name" value="RIBOSOMAL PROTEIN S6 MODIFICATION PROTEIN"/>
    <property type="match status" value="1"/>
</dbReference>
<keyword evidence="4" id="KW-1185">Reference proteome</keyword>
<dbReference type="SUPFAM" id="SSF56059">
    <property type="entry name" value="Glutathione synthetase ATP-binding domain-like"/>
    <property type="match status" value="1"/>
</dbReference>
<name>A0A1I4C6T2_9HYPH</name>
<dbReference type="GO" id="GO:0018169">
    <property type="term" value="F:ribosomal S6-glutamic acid ligase activity"/>
    <property type="evidence" value="ECO:0007669"/>
    <property type="project" value="TreeGrafter"/>
</dbReference>
<accession>A0A1I4C6T2</accession>
<evidence type="ECO:0000313" key="4">
    <source>
        <dbReference type="Proteomes" id="UP000198804"/>
    </source>
</evidence>
<dbReference type="EMBL" id="FOSV01000004">
    <property type="protein sequence ID" value="SFK75999.1"/>
    <property type="molecule type" value="Genomic_DNA"/>
</dbReference>
<dbReference type="GO" id="GO:0005524">
    <property type="term" value="F:ATP binding"/>
    <property type="evidence" value="ECO:0007669"/>
    <property type="project" value="UniProtKB-UniRule"/>
</dbReference>
<dbReference type="PROSITE" id="PS50975">
    <property type="entry name" value="ATP_GRASP"/>
    <property type="match status" value="1"/>
</dbReference>
<dbReference type="AlphaFoldDB" id="A0A1I4C6T2"/>
<evidence type="ECO:0000256" key="1">
    <source>
        <dbReference type="PROSITE-ProRule" id="PRU00409"/>
    </source>
</evidence>
<dbReference type="GO" id="GO:0046872">
    <property type="term" value="F:metal ion binding"/>
    <property type="evidence" value="ECO:0007669"/>
    <property type="project" value="InterPro"/>
</dbReference>
<dbReference type="GO" id="GO:0009432">
    <property type="term" value="P:SOS response"/>
    <property type="evidence" value="ECO:0007669"/>
    <property type="project" value="TreeGrafter"/>
</dbReference>
<keyword evidence="1" id="KW-0067">ATP-binding</keyword>
<sequence>MKLPDPDAALANRHDDIGPDAAALCLAARRGGVETDIVVGARRGVPEAWLRLHVDGRRFLYRQGVLLHAHDDPDRPFGRHVNGADAARTTDKERTKAILAAAGISVPEGRLFAEDAEADAVAYAAALGGPVCIKPNRGWAGQYVSIGRAAPPEWGAAFRKARRIAGGVLVERALPGEVLRLFYVAPDCVAVKLHRAPGAAGDGRSTVAALIERRNERRALPGLATHGPIRRDAELHRALAAQALTLESVPESGAWVRLGIVSNLTRGADSLDGRIGTDPSYVAVAVQACRAFPRLRVGAVDMIVTERDRPAADGNHWVLEINSSPGIADFLYPWSGAPQDVGARIIAFLQGAARPDK</sequence>
<dbReference type="STRING" id="414703.SAMN04488125_10450"/>
<dbReference type="RefSeq" id="WP_091943442.1">
    <property type="nucleotide sequence ID" value="NZ_FOSV01000004.1"/>
</dbReference>
<organism evidence="3 4">
    <name type="scientific">Methylorubrum salsuginis</name>
    <dbReference type="NCBI Taxonomy" id="414703"/>
    <lineage>
        <taxon>Bacteria</taxon>
        <taxon>Pseudomonadati</taxon>
        <taxon>Pseudomonadota</taxon>
        <taxon>Alphaproteobacteria</taxon>
        <taxon>Hyphomicrobiales</taxon>
        <taxon>Methylobacteriaceae</taxon>
        <taxon>Methylorubrum</taxon>
    </lineage>
</organism>
<feature type="domain" description="ATP-grasp" evidence="2">
    <location>
        <begin position="96"/>
        <end position="350"/>
    </location>
</feature>
<protein>
    <submittedName>
        <fullName evidence="3">Cyanophycin synthetase</fullName>
    </submittedName>
</protein>
<dbReference type="InterPro" id="IPR011761">
    <property type="entry name" value="ATP-grasp"/>
</dbReference>
<evidence type="ECO:0000259" key="2">
    <source>
        <dbReference type="PROSITE" id="PS50975"/>
    </source>
</evidence>
<dbReference type="GO" id="GO:0005737">
    <property type="term" value="C:cytoplasm"/>
    <property type="evidence" value="ECO:0007669"/>
    <property type="project" value="TreeGrafter"/>
</dbReference>
<evidence type="ECO:0000313" key="3">
    <source>
        <dbReference type="EMBL" id="SFK75999.1"/>
    </source>
</evidence>
<dbReference type="Gene3D" id="3.30.470.20">
    <property type="entry name" value="ATP-grasp fold, B domain"/>
    <property type="match status" value="2"/>
</dbReference>
<dbReference type="OrthoDB" id="9803907at2"/>